<gene>
    <name evidence="1" type="ORF">NDU88_001405</name>
</gene>
<evidence type="ECO:0000313" key="1">
    <source>
        <dbReference type="EMBL" id="KAJ1176122.1"/>
    </source>
</evidence>
<dbReference type="Proteomes" id="UP001066276">
    <property type="component" value="Chromosome 3_2"/>
</dbReference>
<reference evidence="1" key="1">
    <citation type="journal article" date="2022" name="bioRxiv">
        <title>Sequencing and chromosome-scale assembly of the giantPleurodeles waltlgenome.</title>
        <authorList>
            <person name="Brown T."/>
            <person name="Elewa A."/>
            <person name="Iarovenko S."/>
            <person name="Subramanian E."/>
            <person name="Araus A.J."/>
            <person name="Petzold A."/>
            <person name="Susuki M."/>
            <person name="Suzuki K.-i.T."/>
            <person name="Hayashi T."/>
            <person name="Toyoda A."/>
            <person name="Oliveira C."/>
            <person name="Osipova E."/>
            <person name="Leigh N.D."/>
            <person name="Simon A."/>
            <person name="Yun M.H."/>
        </authorList>
    </citation>
    <scope>NUCLEOTIDE SEQUENCE</scope>
    <source>
        <strain evidence="1">20211129_DDA</strain>
        <tissue evidence="1">Liver</tissue>
    </source>
</reference>
<dbReference type="AlphaFoldDB" id="A0AAV7THP0"/>
<organism evidence="1 2">
    <name type="scientific">Pleurodeles waltl</name>
    <name type="common">Iberian ribbed newt</name>
    <dbReference type="NCBI Taxonomy" id="8319"/>
    <lineage>
        <taxon>Eukaryota</taxon>
        <taxon>Metazoa</taxon>
        <taxon>Chordata</taxon>
        <taxon>Craniata</taxon>
        <taxon>Vertebrata</taxon>
        <taxon>Euteleostomi</taxon>
        <taxon>Amphibia</taxon>
        <taxon>Batrachia</taxon>
        <taxon>Caudata</taxon>
        <taxon>Salamandroidea</taxon>
        <taxon>Salamandridae</taxon>
        <taxon>Pleurodelinae</taxon>
        <taxon>Pleurodeles</taxon>
    </lineage>
</organism>
<dbReference type="EMBL" id="JANPWB010000006">
    <property type="protein sequence ID" value="KAJ1176122.1"/>
    <property type="molecule type" value="Genomic_DNA"/>
</dbReference>
<protein>
    <submittedName>
        <fullName evidence="1">Uncharacterized protein</fullName>
    </submittedName>
</protein>
<sequence length="105" mass="11781">MQIPPCRDEVRAGCRVNSCFAGRAAVEGWSVRDRKGSKTIRMDREHGPIHALSQLRPCTHMSYRMEHDWTSAYVSTGCATRFNVAVVTQFISKGSSEFCDSSVHM</sequence>
<comment type="caution">
    <text evidence="1">The sequence shown here is derived from an EMBL/GenBank/DDBJ whole genome shotgun (WGS) entry which is preliminary data.</text>
</comment>
<accession>A0AAV7THP0</accession>
<keyword evidence="2" id="KW-1185">Reference proteome</keyword>
<name>A0AAV7THP0_PLEWA</name>
<evidence type="ECO:0000313" key="2">
    <source>
        <dbReference type="Proteomes" id="UP001066276"/>
    </source>
</evidence>
<proteinExistence type="predicted"/>